<dbReference type="PIRSF" id="PIRSF000513">
    <property type="entry name" value="Thz_kinase"/>
    <property type="match status" value="1"/>
</dbReference>
<dbReference type="Pfam" id="PF02110">
    <property type="entry name" value="HK"/>
    <property type="match status" value="1"/>
</dbReference>
<evidence type="ECO:0000256" key="12">
    <source>
        <dbReference type="SAM" id="Phobius"/>
    </source>
</evidence>
<organism evidence="13 14">
    <name type="scientific">Streptococcus parauberis</name>
    <dbReference type="NCBI Taxonomy" id="1348"/>
    <lineage>
        <taxon>Bacteria</taxon>
        <taxon>Bacillati</taxon>
        <taxon>Bacillota</taxon>
        <taxon>Bacilli</taxon>
        <taxon>Lactobacillales</taxon>
        <taxon>Streptococcaceae</taxon>
        <taxon>Streptococcus</taxon>
    </lineage>
</organism>
<dbReference type="RefSeq" id="WP_096633667.1">
    <property type="nucleotide sequence ID" value="NZ_NSGR01000008.1"/>
</dbReference>
<dbReference type="Proteomes" id="UP000217465">
    <property type="component" value="Unassembled WGS sequence"/>
</dbReference>
<proteinExistence type="inferred from homology"/>
<dbReference type="SUPFAM" id="SSF53613">
    <property type="entry name" value="Ribokinase-like"/>
    <property type="match status" value="1"/>
</dbReference>
<comment type="similarity">
    <text evidence="11">Belongs to the Thz kinase family.</text>
</comment>
<dbReference type="UniPathway" id="UPA00060">
    <property type="reaction ID" value="UER00139"/>
</dbReference>
<evidence type="ECO:0000256" key="9">
    <source>
        <dbReference type="ARBA" id="ARBA00022842"/>
    </source>
</evidence>
<dbReference type="InterPro" id="IPR029056">
    <property type="entry name" value="Ribokinase-like"/>
</dbReference>
<evidence type="ECO:0000256" key="6">
    <source>
        <dbReference type="ARBA" id="ARBA00022741"/>
    </source>
</evidence>
<dbReference type="EMBL" id="NSGR01000008">
    <property type="protein sequence ID" value="PCH12675.1"/>
    <property type="molecule type" value="Genomic_DNA"/>
</dbReference>
<name>A0A854WDK6_9STRE</name>
<evidence type="ECO:0000256" key="2">
    <source>
        <dbReference type="ARBA" id="ARBA00001946"/>
    </source>
</evidence>
<keyword evidence="12" id="KW-1133">Transmembrane helix</keyword>
<dbReference type="Gene3D" id="3.40.1190.20">
    <property type="match status" value="1"/>
</dbReference>
<feature type="binding site" evidence="11">
    <location>
        <position position="114"/>
    </location>
    <ligand>
        <name>ATP</name>
        <dbReference type="ChEBI" id="CHEBI:30616"/>
    </ligand>
</feature>
<evidence type="ECO:0000256" key="3">
    <source>
        <dbReference type="ARBA" id="ARBA00004868"/>
    </source>
</evidence>
<evidence type="ECO:0000256" key="7">
    <source>
        <dbReference type="ARBA" id="ARBA00022777"/>
    </source>
</evidence>
<feature type="binding site" evidence="11">
    <location>
        <position position="38"/>
    </location>
    <ligand>
        <name>substrate</name>
    </ligand>
</feature>
<dbReference type="HAMAP" id="MF_00228">
    <property type="entry name" value="Thz_kinase"/>
    <property type="match status" value="1"/>
</dbReference>
<evidence type="ECO:0000256" key="5">
    <source>
        <dbReference type="ARBA" id="ARBA00022723"/>
    </source>
</evidence>
<keyword evidence="9 11" id="KW-0460">Magnesium</keyword>
<keyword evidence="5 11" id="KW-0479">Metal-binding</keyword>
<evidence type="ECO:0000256" key="10">
    <source>
        <dbReference type="ARBA" id="ARBA00022977"/>
    </source>
</evidence>
<dbReference type="InterPro" id="IPR000417">
    <property type="entry name" value="Hyethyz_kinase"/>
</dbReference>
<dbReference type="GO" id="GO:0009229">
    <property type="term" value="P:thiamine diphosphate biosynthetic process"/>
    <property type="evidence" value="ECO:0007669"/>
    <property type="project" value="UniProtKB-UniRule"/>
</dbReference>
<comment type="function">
    <text evidence="11">Catalyzes the phosphorylation of the hydroxyl group of 4-methyl-5-beta-hydroxyethylthiazole (THZ).</text>
</comment>
<accession>A0A854WDK6</accession>
<dbReference type="GO" id="GO:0000287">
    <property type="term" value="F:magnesium ion binding"/>
    <property type="evidence" value="ECO:0007669"/>
    <property type="project" value="UniProtKB-UniRule"/>
</dbReference>
<comment type="catalytic activity">
    <reaction evidence="1 11">
        <text>5-(2-hydroxyethyl)-4-methylthiazole + ATP = 4-methyl-5-(2-phosphooxyethyl)-thiazole + ADP + H(+)</text>
        <dbReference type="Rhea" id="RHEA:24212"/>
        <dbReference type="ChEBI" id="CHEBI:15378"/>
        <dbReference type="ChEBI" id="CHEBI:17957"/>
        <dbReference type="ChEBI" id="CHEBI:30616"/>
        <dbReference type="ChEBI" id="CHEBI:58296"/>
        <dbReference type="ChEBI" id="CHEBI:456216"/>
        <dbReference type="EC" id="2.7.1.50"/>
    </reaction>
</comment>
<feature type="binding site" evidence="11">
    <location>
        <position position="186"/>
    </location>
    <ligand>
        <name>substrate</name>
    </ligand>
</feature>
<keyword evidence="6 11" id="KW-0547">Nucleotide-binding</keyword>
<dbReference type="AlphaFoldDB" id="A0A854WDK6"/>
<dbReference type="CDD" id="cd01170">
    <property type="entry name" value="THZ_kinase"/>
    <property type="match status" value="1"/>
</dbReference>
<comment type="cofactor">
    <cofactor evidence="2 11">
        <name>Mg(2+)</name>
        <dbReference type="ChEBI" id="CHEBI:18420"/>
    </cofactor>
</comment>
<keyword evidence="4 11" id="KW-0808">Transferase</keyword>
<dbReference type="GO" id="GO:0005524">
    <property type="term" value="F:ATP binding"/>
    <property type="evidence" value="ECO:0007669"/>
    <property type="project" value="UniProtKB-UniRule"/>
</dbReference>
<dbReference type="GO" id="GO:0004417">
    <property type="term" value="F:hydroxyethylthiazole kinase activity"/>
    <property type="evidence" value="ECO:0007669"/>
    <property type="project" value="UniProtKB-UniRule"/>
</dbReference>
<dbReference type="NCBIfam" id="NF006830">
    <property type="entry name" value="PRK09355.1"/>
    <property type="match status" value="1"/>
</dbReference>
<sequence>MFLEKLKEKNPLIICITNNVVKNFTANGLLAIGAAPAMSESLVDLRGLVPVANAILINIGIFSDDNISLFESAIAVANKHQIPVIFDPVAAGASKVRLDLSKEILKNREISVLRGNASEIAAILGEEQSAKGPDGSYNGSISELALKANHELGIPIVISGKEDAIACQGKVVQLANGSPLMALVTGTGCLLGAFLAAFIGIAEKDQYFECMIESLSLYNIAGELAEQESYVKGPASFQEAFIDHLYTINVNDLITYQNLLEEN</sequence>
<keyword evidence="12" id="KW-0812">Transmembrane</keyword>
<protein>
    <recommendedName>
        <fullName evidence="11">Hydroxyethylthiazole kinase</fullName>
        <ecNumber evidence="11">2.7.1.50</ecNumber>
    </recommendedName>
    <alternativeName>
        <fullName evidence="11">4-methyl-5-beta-hydroxyethylthiazole kinase</fullName>
        <shortName evidence="11">TH kinase</shortName>
        <shortName evidence="11">Thz kinase</shortName>
    </alternativeName>
</protein>
<keyword evidence="12" id="KW-0472">Membrane</keyword>
<evidence type="ECO:0000256" key="8">
    <source>
        <dbReference type="ARBA" id="ARBA00022840"/>
    </source>
</evidence>
<reference evidence="13 14" key="1">
    <citation type="submission" date="2016-06" db="EMBL/GenBank/DDBJ databases">
        <authorList>
            <person name="Haines A.N."/>
            <person name="Council K.R."/>
        </authorList>
    </citation>
    <scope>NUCLEOTIDE SEQUENCE [LARGE SCALE GENOMIC DNA]</scope>
    <source>
        <strain evidence="13 14">SP158-29</strain>
    </source>
</reference>
<evidence type="ECO:0000313" key="14">
    <source>
        <dbReference type="Proteomes" id="UP000217465"/>
    </source>
</evidence>
<evidence type="ECO:0000256" key="1">
    <source>
        <dbReference type="ARBA" id="ARBA00001771"/>
    </source>
</evidence>
<dbReference type="PRINTS" id="PR01099">
    <property type="entry name" value="HYETHTZKNASE"/>
</dbReference>
<evidence type="ECO:0000256" key="4">
    <source>
        <dbReference type="ARBA" id="ARBA00022679"/>
    </source>
</evidence>
<evidence type="ECO:0000256" key="11">
    <source>
        <dbReference type="HAMAP-Rule" id="MF_00228"/>
    </source>
</evidence>
<comment type="pathway">
    <text evidence="3 11">Cofactor biosynthesis; thiamine diphosphate biosynthesis; 4-methyl-5-(2-phosphoethyl)-thiazole from 5-(2-hydroxyethyl)-4-methylthiazole: step 1/1.</text>
</comment>
<evidence type="ECO:0000313" key="13">
    <source>
        <dbReference type="EMBL" id="PCH12675.1"/>
    </source>
</evidence>
<feature type="binding site" evidence="11">
    <location>
        <position position="159"/>
    </location>
    <ligand>
        <name>ATP</name>
        <dbReference type="ChEBI" id="CHEBI:30616"/>
    </ligand>
</feature>
<dbReference type="EC" id="2.7.1.50" evidence="11"/>
<keyword evidence="10 11" id="KW-0784">Thiamine biosynthesis</keyword>
<dbReference type="GO" id="GO:0009228">
    <property type="term" value="P:thiamine biosynthetic process"/>
    <property type="evidence" value="ECO:0007669"/>
    <property type="project" value="UniProtKB-KW"/>
</dbReference>
<keyword evidence="7 11" id="KW-0418">Kinase</keyword>
<comment type="caution">
    <text evidence="13">The sequence shown here is derived from an EMBL/GenBank/DDBJ whole genome shotgun (WGS) entry which is preliminary data.</text>
</comment>
<feature type="transmembrane region" description="Helical" evidence="12">
    <location>
        <begin position="180"/>
        <end position="202"/>
    </location>
</feature>
<keyword evidence="8 11" id="KW-0067">ATP-binding</keyword>
<gene>
    <name evidence="11 13" type="primary">thiM</name>
    <name evidence="13" type="ORF">A9Y57_01394</name>
</gene>